<dbReference type="InterPro" id="IPR007513">
    <property type="entry name" value="SERF-like_N"/>
</dbReference>
<reference evidence="3" key="1">
    <citation type="journal article" date="2023" name="G3 (Bethesda)">
        <title>Whole genome assembly and annotation of the endangered Caribbean coral Acropora cervicornis.</title>
        <authorList>
            <person name="Selwyn J.D."/>
            <person name="Vollmer S.V."/>
        </authorList>
    </citation>
    <scope>NUCLEOTIDE SEQUENCE</scope>
    <source>
        <strain evidence="3">K2</strain>
    </source>
</reference>
<protein>
    <submittedName>
        <fullName evidence="3">Small EDRK-rich factor 2</fullName>
    </submittedName>
</protein>
<name>A0AAD9Q205_ACRCE</name>
<evidence type="ECO:0000256" key="1">
    <source>
        <dbReference type="SAM" id="MobiDB-lite"/>
    </source>
</evidence>
<dbReference type="Pfam" id="PF04419">
    <property type="entry name" value="SERF-like_N"/>
    <property type="match status" value="1"/>
</dbReference>
<dbReference type="AlphaFoldDB" id="A0AAD9Q205"/>
<accession>A0AAD9Q205</accession>
<reference evidence="3" key="2">
    <citation type="journal article" date="2023" name="Science">
        <title>Genomic signatures of disease resistance in endangered staghorn corals.</title>
        <authorList>
            <person name="Vollmer S.V."/>
            <person name="Selwyn J.D."/>
            <person name="Despard B.A."/>
            <person name="Roesel C.L."/>
        </authorList>
    </citation>
    <scope>NUCLEOTIDE SEQUENCE</scope>
    <source>
        <strain evidence="3">K2</strain>
    </source>
</reference>
<feature type="domain" description="Small EDRK-rich factor-like N-terminal" evidence="2">
    <location>
        <begin position="91"/>
        <end position="128"/>
    </location>
</feature>
<evidence type="ECO:0000313" key="4">
    <source>
        <dbReference type="Proteomes" id="UP001249851"/>
    </source>
</evidence>
<proteinExistence type="predicted"/>
<dbReference type="Proteomes" id="UP001249851">
    <property type="component" value="Unassembled WGS sequence"/>
</dbReference>
<evidence type="ECO:0000313" key="3">
    <source>
        <dbReference type="EMBL" id="KAK2552891.1"/>
    </source>
</evidence>
<sequence>THNKVRKGDCFKQTVTLRQCERLAIVGRIYALRLYNLSRKQSRDISFQQAWLLSSRQQRSSVISGTVVCAAFATDFFRRVFLLLFWIQLRMTRGNQRELARAKNLKKQQDQAKKKGAGESGVALKERRERDAATMREKQKKAQDKKEAAEAGKK</sequence>
<feature type="region of interest" description="Disordered" evidence="1">
    <location>
        <begin position="100"/>
        <end position="154"/>
    </location>
</feature>
<organism evidence="3 4">
    <name type="scientific">Acropora cervicornis</name>
    <name type="common">Staghorn coral</name>
    <dbReference type="NCBI Taxonomy" id="6130"/>
    <lineage>
        <taxon>Eukaryota</taxon>
        <taxon>Metazoa</taxon>
        <taxon>Cnidaria</taxon>
        <taxon>Anthozoa</taxon>
        <taxon>Hexacorallia</taxon>
        <taxon>Scleractinia</taxon>
        <taxon>Astrocoeniina</taxon>
        <taxon>Acroporidae</taxon>
        <taxon>Acropora</taxon>
    </lineage>
</organism>
<keyword evidence="4" id="KW-1185">Reference proteome</keyword>
<dbReference type="EMBL" id="JARQWQ010000082">
    <property type="protein sequence ID" value="KAK2552891.1"/>
    <property type="molecule type" value="Genomic_DNA"/>
</dbReference>
<comment type="caution">
    <text evidence="3">The sequence shown here is derived from an EMBL/GenBank/DDBJ whole genome shotgun (WGS) entry which is preliminary data.</text>
</comment>
<gene>
    <name evidence="3" type="ORF">P5673_025839</name>
</gene>
<evidence type="ECO:0000259" key="2">
    <source>
        <dbReference type="Pfam" id="PF04419"/>
    </source>
</evidence>
<feature type="compositionally biased region" description="Basic and acidic residues" evidence="1">
    <location>
        <begin position="124"/>
        <end position="154"/>
    </location>
</feature>
<feature type="non-terminal residue" evidence="3">
    <location>
        <position position="1"/>
    </location>
</feature>
<feature type="compositionally biased region" description="Basic and acidic residues" evidence="1">
    <location>
        <begin position="100"/>
        <end position="117"/>
    </location>
</feature>